<proteinExistence type="predicted"/>
<feature type="transmembrane region" description="Helical" evidence="1">
    <location>
        <begin position="65"/>
        <end position="83"/>
    </location>
</feature>
<sequence>MASVDFANRLRVALSRSGKGIEVFDTFLPDRAHGERAVLDTQRLAKPMTYERFGALNLVHGNEPAVIIGGLPAVAGFLAGRWLRDRRARKAMEPRWHSAPMLQLVVTDRRFWCQVATSTGPGAWRQFDFDTITSMRCPGVETLEFEFVGSPPARLTGFYMPALRVVIEHAQARVR</sequence>
<accession>A0ABP7SC44</accession>
<protein>
    <submittedName>
        <fullName evidence="2">Uncharacterized protein</fullName>
    </submittedName>
</protein>
<name>A0ABP7SC44_9PSEU</name>
<organism evidence="2 3">
    <name type="scientific">Allokutzneria multivorans</name>
    <dbReference type="NCBI Taxonomy" id="1142134"/>
    <lineage>
        <taxon>Bacteria</taxon>
        <taxon>Bacillati</taxon>
        <taxon>Actinomycetota</taxon>
        <taxon>Actinomycetes</taxon>
        <taxon>Pseudonocardiales</taxon>
        <taxon>Pseudonocardiaceae</taxon>
        <taxon>Allokutzneria</taxon>
    </lineage>
</organism>
<evidence type="ECO:0000313" key="2">
    <source>
        <dbReference type="EMBL" id="GAA4009563.1"/>
    </source>
</evidence>
<keyword evidence="3" id="KW-1185">Reference proteome</keyword>
<dbReference type="Proteomes" id="UP001501747">
    <property type="component" value="Unassembled WGS sequence"/>
</dbReference>
<keyword evidence="1" id="KW-0472">Membrane</keyword>
<evidence type="ECO:0000313" key="3">
    <source>
        <dbReference type="Proteomes" id="UP001501747"/>
    </source>
</evidence>
<dbReference type="EMBL" id="BAABAL010000012">
    <property type="protein sequence ID" value="GAA4009563.1"/>
    <property type="molecule type" value="Genomic_DNA"/>
</dbReference>
<reference evidence="3" key="1">
    <citation type="journal article" date="2019" name="Int. J. Syst. Evol. Microbiol.">
        <title>The Global Catalogue of Microorganisms (GCM) 10K type strain sequencing project: providing services to taxonomists for standard genome sequencing and annotation.</title>
        <authorList>
            <consortium name="The Broad Institute Genomics Platform"/>
            <consortium name="The Broad Institute Genome Sequencing Center for Infectious Disease"/>
            <person name="Wu L."/>
            <person name="Ma J."/>
        </authorList>
    </citation>
    <scope>NUCLEOTIDE SEQUENCE [LARGE SCALE GENOMIC DNA]</scope>
    <source>
        <strain evidence="3">JCM 17342</strain>
    </source>
</reference>
<keyword evidence="1" id="KW-0812">Transmembrane</keyword>
<evidence type="ECO:0000256" key="1">
    <source>
        <dbReference type="SAM" id="Phobius"/>
    </source>
</evidence>
<gene>
    <name evidence="2" type="ORF">GCM10022247_34630</name>
</gene>
<keyword evidence="1" id="KW-1133">Transmembrane helix</keyword>
<comment type="caution">
    <text evidence="2">The sequence shown here is derived from an EMBL/GenBank/DDBJ whole genome shotgun (WGS) entry which is preliminary data.</text>
</comment>